<protein>
    <submittedName>
        <fullName evidence="2">Uncharacterized protein</fullName>
    </submittedName>
</protein>
<reference evidence="2 3" key="1">
    <citation type="submission" date="2021-06" db="EMBL/GenBank/DDBJ databases">
        <authorList>
            <person name="Palmer J.M."/>
        </authorList>
    </citation>
    <scope>NUCLEOTIDE SEQUENCE [LARGE SCALE GENOMIC DNA]</scope>
    <source>
        <strain evidence="2 3">XC_2019</strain>
        <tissue evidence="2">Muscle</tissue>
    </source>
</reference>
<evidence type="ECO:0000313" key="2">
    <source>
        <dbReference type="EMBL" id="MEQ2207459.1"/>
    </source>
</evidence>
<sequence length="69" mass="7754">MHENRESRVDLTLDHRAAAGFETATGSNALWVKQALNLRLKDKFLPQDETFDPSQTGNDPSHQTSCNEL</sequence>
<keyword evidence="3" id="KW-1185">Reference proteome</keyword>
<evidence type="ECO:0000256" key="1">
    <source>
        <dbReference type="SAM" id="MobiDB-lite"/>
    </source>
</evidence>
<evidence type="ECO:0000313" key="3">
    <source>
        <dbReference type="Proteomes" id="UP001434883"/>
    </source>
</evidence>
<feature type="compositionally biased region" description="Polar residues" evidence="1">
    <location>
        <begin position="52"/>
        <end position="69"/>
    </location>
</feature>
<comment type="caution">
    <text evidence="2">The sequence shown here is derived from an EMBL/GenBank/DDBJ whole genome shotgun (WGS) entry which is preliminary data.</text>
</comment>
<proteinExistence type="predicted"/>
<dbReference type="EMBL" id="JAHRIN010044685">
    <property type="protein sequence ID" value="MEQ2207459.1"/>
    <property type="molecule type" value="Genomic_DNA"/>
</dbReference>
<gene>
    <name evidence="2" type="ORF">XENOCAPTIV_012765</name>
</gene>
<accession>A0ABV0RH38</accession>
<name>A0ABV0RH38_9TELE</name>
<dbReference type="Proteomes" id="UP001434883">
    <property type="component" value="Unassembled WGS sequence"/>
</dbReference>
<organism evidence="2 3">
    <name type="scientific">Xenoophorus captivus</name>
    <dbReference type="NCBI Taxonomy" id="1517983"/>
    <lineage>
        <taxon>Eukaryota</taxon>
        <taxon>Metazoa</taxon>
        <taxon>Chordata</taxon>
        <taxon>Craniata</taxon>
        <taxon>Vertebrata</taxon>
        <taxon>Euteleostomi</taxon>
        <taxon>Actinopterygii</taxon>
        <taxon>Neopterygii</taxon>
        <taxon>Teleostei</taxon>
        <taxon>Neoteleostei</taxon>
        <taxon>Acanthomorphata</taxon>
        <taxon>Ovalentaria</taxon>
        <taxon>Atherinomorphae</taxon>
        <taxon>Cyprinodontiformes</taxon>
        <taxon>Goodeidae</taxon>
        <taxon>Xenoophorus</taxon>
    </lineage>
</organism>
<feature type="region of interest" description="Disordered" evidence="1">
    <location>
        <begin position="47"/>
        <end position="69"/>
    </location>
</feature>
<feature type="non-terminal residue" evidence="2">
    <location>
        <position position="69"/>
    </location>
</feature>